<dbReference type="SUPFAM" id="SSF53098">
    <property type="entry name" value="Ribonuclease H-like"/>
    <property type="match status" value="1"/>
</dbReference>
<evidence type="ECO:0000313" key="2">
    <source>
        <dbReference type="Proteomes" id="UP000095287"/>
    </source>
</evidence>
<protein>
    <submittedName>
        <fullName evidence="3">Piwi domain-containing protein</fullName>
    </submittedName>
</protein>
<proteinExistence type="predicted"/>
<evidence type="ECO:0000313" key="3">
    <source>
        <dbReference type="WBParaSite" id="L893_g14092.t1"/>
    </source>
</evidence>
<keyword evidence="2" id="KW-1185">Reference proteome</keyword>
<dbReference type="Proteomes" id="UP000095287">
    <property type="component" value="Unplaced"/>
</dbReference>
<accession>A0A1I7YAB5</accession>
<organism evidence="2 3">
    <name type="scientific">Steinernema glaseri</name>
    <dbReference type="NCBI Taxonomy" id="37863"/>
    <lineage>
        <taxon>Eukaryota</taxon>
        <taxon>Metazoa</taxon>
        <taxon>Ecdysozoa</taxon>
        <taxon>Nematoda</taxon>
        <taxon>Chromadorea</taxon>
        <taxon>Rhabditida</taxon>
        <taxon>Tylenchina</taxon>
        <taxon>Panagrolaimomorpha</taxon>
        <taxon>Strongyloidoidea</taxon>
        <taxon>Steinernematidae</taxon>
        <taxon>Steinernema</taxon>
    </lineage>
</organism>
<dbReference type="GO" id="GO:0003676">
    <property type="term" value="F:nucleic acid binding"/>
    <property type="evidence" value="ECO:0007669"/>
    <property type="project" value="InterPro"/>
</dbReference>
<dbReference type="Pfam" id="PF02171">
    <property type="entry name" value="Piwi"/>
    <property type="match status" value="1"/>
</dbReference>
<reference evidence="3" key="1">
    <citation type="submission" date="2016-11" db="UniProtKB">
        <authorList>
            <consortium name="WormBaseParasite"/>
        </authorList>
    </citation>
    <scope>IDENTIFICATION</scope>
</reference>
<dbReference type="AlphaFoldDB" id="A0A1I7YAB5"/>
<dbReference type="Gene3D" id="3.30.420.10">
    <property type="entry name" value="Ribonuclease H-like superfamily/Ribonuclease H"/>
    <property type="match status" value="1"/>
</dbReference>
<dbReference type="InterPro" id="IPR036397">
    <property type="entry name" value="RNaseH_sf"/>
</dbReference>
<dbReference type="InterPro" id="IPR003165">
    <property type="entry name" value="Piwi"/>
</dbReference>
<sequence length="223" mass="25192">MADENLRILTNVAPLFFRKIKLSDLDASEQISLAVGTRFFLIPTTFVAITLSIDNLEGLARSGSLLTFDNLVLLFEDRTSGKNTKGTEGTALNRTSDLYQLSKIKPGTVVDEAVHFVYNEFYLNSHVSLKRSAKTPRFTILKDESGFDMDTLENMSYALSVIRSPPWPRNAIEHHRRRPARLHPDHRTAVLRSLGPCGLPGERLIPCVGFLLMYFVTMWCFVE</sequence>
<dbReference type="WBParaSite" id="L893_g14092.t1">
    <property type="protein sequence ID" value="L893_g14092.t1"/>
    <property type="gene ID" value="L893_g14092"/>
</dbReference>
<name>A0A1I7YAB5_9BILA</name>
<evidence type="ECO:0000259" key="1">
    <source>
        <dbReference type="Pfam" id="PF02171"/>
    </source>
</evidence>
<feature type="domain" description="Piwi" evidence="1">
    <location>
        <begin position="102"/>
        <end position="161"/>
    </location>
</feature>
<dbReference type="InterPro" id="IPR012337">
    <property type="entry name" value="RNaseH-like_sf"/>
</dbReference>